<dbReference type="EMBL" id="AEWJ01000037">
    <property type="protein sequence ID" value="EGD59299.1"/>
    <property type="molecule type" value="Genomic_DNA"/>
</dbReference>
<reference evidence="1 2" key="1">
    <citation type="journal article" date="2012" name="J. Bacteriol.">
        <title>Draft Genome Sequence of Novosphingobium nitrogenifigens Y88T.</title>
        <authorList>
            <person name="Strabala T.J."/>
            <person name="Macdonald L."/>
            <person name="Liu V."/>
            <person name="Smit A.M."/>
        </authorList>
    </citation>
    <scope>NUCLEOTIDE SEQUENCE [LARGE SCALE GENOMIC DNA]</scope>
    <source>
        <strain evidence="1 2">DSM 19370</strain>
    </source>
</reference>
<evidence type="ECO:0000313" key="1">
    <source>
        <dbReference type="EMBL" id="EGD59299.1"/>
    </source>
</evidence>
<gene>
    <name evidence="1" type="ORF">Y88_1361</name>
</gene>
<organism evidence="1 2">
    <name type="scientific">Novosphingobium nitrogenifigens DSM 19370</name>
    <dbReference type="NCBI Taxonomy" id="983920"/>
    <lineage>
        <taxon>Bacteria</taxon>
        <taxon>Pseudomonadati</taxon>
        <taxon>Pseudomonadota</taxon>
        <taxon>Alphaproteobacteria</taxon>
        <taxon>Sphingomonadales</taxon>
        <taxon>Sphingomonadaceae</taxon>
        <taxon>Novosphingobium</taxon>
    </lineage>
</organism>
<name>F1Z7S7_9SPHN</name>
<dbReference type="AlphaFoldDB" id="F1Z7S7"/>
<accession>F1Z7S7</accession>
<comment type="caution">
    <text evidence="1">The sequence shown here is derived from an EMBL/GenBank/DDBJ whole genome shotgun (WGS) entry which is preliminary data.</text>
</comment>
<dbReference type="Proteomes" id="UP000004728">
    <property type="component" value="Unassembled WGS sequence"/>
</dbReference>
<proteinExistence type="predicted"/>
<sequence>MPINIRVDSKINDRLRDFRDEAGRRLGRSVSVIEAINACAHVMNKGL</sequence>
<protein>
    <submittedName>
        <fullName evidence="1">Uncharacterized protein</fullName>
    </submittedName>
</protein>
<keyword evidence="2" id="KW-1185">Reference proteome</keyword>
<dbReference type="HOGENOM" id="CLU_3170881_0_0_5"/>
<dbReference type="InParanoid" id="F1Z7S7"/>
<evidence type="ECO:0000313" key="2">
    <source>
        <dbReference type="Proteomes" id="UP000004728"/>
    </source>
</evidence>